<protein>
    <submittedName>
        <fullName evidence="2">Uncharacterized protein</fullName>
    </submittedName>
</protein>
<keyword evidence="1" id="KW-0812">Transmembrane</keyword>
<sequence length="135" mass="15010">MSLVSLSPNGIIGITGSALKNNTVQYYNIRNELLNRKETLVNVRCQTKYEEDRKRIRLSSIRLPLLLTPNRKYLLMIASGVAIFAFRVFSELPISAPYFLLSYILLSSFSSIVVSLGTITFASEGAIARSFGNGQ</sequence>
<keyword evidence="1" id="KW-0472">Membrane</keyword>
<organism evidence="2 3">
    <name type="scientific">Trachymyrmex cornetzi</name>
    <dbReference type="NCBI Taxonomy" id="471704"/>
    <lineage>
        <taxon>Eukaryota</taxon>
        <taxon>Metazoa</taxon>
        <taxon>Ecdysozoa</taxon>
        <taxon>Arthropoda</taxon>
        <taxon>Hexapoda</taxon>
        <taxon>Insecta</taxon>
        <taxon>Pterygota</taxon>
        <taxon>Neoptera</taxon>
        <taxon>Endopterygota</taxon>
        <taxon>Hymenoptera</taxon>
        <taxon>Apocrita</taxon>
        <taxon>Aculeata</taxon>
        <taxon>Formicoidea</taxon>
        <taxon>Formicidae</taxon>
        <taxon>Myrmicinae</taxon>
        <taxon>Trachymyrmex</taxon>
    </lineage>
</organism>
<gene>
    <name evidence="2" type="ORF">ALC57_16192</name>
</gene>
<feature type="transmembrane region" description="Helical" evidence="1">
    <location>
        <begin position="73"/>
        <end position="90"/>
    </location>
</feature>
<evidence type="ECO:0000313" key="2">
    <source>
        <dbReference type="EMBL" id="KYN11604.1"/>
    </source>
</evidence>
<dbReference type="AlphaFoldDB" id="A0A195DGL5"/>
<proteinExistence type="predicted"/>
<name>A0A195DGL5_9HYME</name>
<evidence type="ECO:0000256" key="1">
    <source>
        <dbReference type="SAM" id="Phobius"/>
    </source>
</evidence>
<accession>A0A195DGL5</accession>
<evidence type="ECO:0000313" key="3">
    <source>
        <dbReference type="Proteomes" id="UP000078492"/>
    </source>
</evidence>
<dbReference type="Proteomes" id="UP000078492">
    <property type="component" value="Unassembled WGS sequence"/>
</dbReference>
<keyword evidence="3" id="KW-1185">Reference proteome</keyword>
<feature type="transmembrane region" description="Helical" evidence="1">
    <location>
        <begin position="96"/>
        <end position="122"/>
    </location>
</feature>
<keyword evidence="1" id="KW-1133">Transmembrane helix</keyword>
<dbReference type="EMBL" id="KQ980903">
    <property type="protein sequence ID" value="KYN11604.1"/>
    <property type="molecule type" value="Genomic_DNA"/>
</dbReference>
<reference evidence="2 3" key="1">
    <citation type="submission" date="2015-09" db="EMBL/GenBank/DDBJ databases">
        <title>Trachymyrmex cornetzi WGS genome.</title>
        <authorList>
            <person name="Nygaard S."/>
            <person name="Hu H."/>
            <person name="Boomsma J."/>
            <person name="Zhang G."/>
        </authorList>
    </citation>
    <scope>NUCLEOTIDE SEQUENCE [LARGE SCALE GENOMIC DNA]</scope>
    <source>
        <strain evidence="2">Tcor2-1</strain>
        <tissue evidence="2">Whole body</tissue>
    </source>
</reference>